<reference evidence="1" key="1">
    <citation type="journal article" date="2023" name="G3 (Bethesda)">
        <title>A reference genome for the long-term kleptoplast-retaining sea slug Elysia crispata morphotype clarki.</title>
        <authorList>
            <person name="Eastman K.E."/>
            <person name="Pendleton A.L."/>
            <person name="Shaikh M.A."/>
            <person name="Suttiyut T."/>
            <person name="Ogas R."/>
            <person name="Tomko P."/>
            <person name="Gavelis G."/>
            <person name="Widhalm J.R."/>
            <person name="Wisecaver J.H."/>
        </authorList>
    </citation>
    <scope>NUCLEOTIDE SEQUENCE</scope>
    <source>
        <strain evidence="1">ECLA1</strain>
    </source>
</reference>
<evidence type="ECO:0000313" key="1">
    <source>
        <dbReference type="EMBL" id="KAK3759267.1"/>
    </source>
</evidence>
<gene>
    <name evidence="1" type="ORF">RRG08_020168</name>
</gene>
<proteinExistence type="predicted"/>
<dbReference type="EMBL" id="JAWDGP010005145">
    <property type="protein sequence ID" value="KAK3759267.1"/>
    <property type="molecule type" value="Genomic_DNA"/>
</dbReference>
<comment type="caution">
    <text evidence="1">The sequence shown here is derived from an EMBL/GenBank/DDBJ whole genome shotgun (WGS) entry which is preliminary data.</text>
</comment>
<sequence>MLPLYKNDKPRRVDILRIIMHSFSSFSNKDLMGYKGSRHARAFRRSFPVSHVLGLGGTPSKTRFLEILRPYKDRFYMRPDRKPSNRHWDLVTRVSHSWNRIEPARLETRAVIDCRAGWILLGSQRLSPALAPEPLPPPVSCKPDSRIAGLGMRGAV</sequence>
<accession>A0AAE0YZU2</accession>
<keyword evidence="2" id="KW-1185">Reference proteome</keyword>
<dbReference type="AlphaFoldDB" id="A0AAE0YZU2"/>
<organism evidence="1 2">
    <name type="scientific">Elysia crispata</name>
    <name type="common">lettuce slug</name>
    <dbReference type="NCBI Taxonomy" id="231223"/>
    <lineage>
        <taxon>Eukaryota</taxon>
        <taxon>Metazoa</taxon>
        <taxon>Spiralia</taxon>
        <taxon>Lophotrochozoa</taxon>
        <taxon>Mollusca</taxon>
        <taxon>Gastropoda</taxon>
        <taxon>Heterobranchia</taxon>
        <taxon>Euthyneura</taxon>
        <taxon>Panpulmonata</taxon>
        <taxon>Sacoglossa</taxon>
        <taxon>Placobranchoidea</taxon>
        <taxon>Plakobranchidae</taxon>
        <taxon>Elysia</taxon>
    </lineage>
</organism>
<evidence type="ECO:0000313" key="2">
    <source>
        <dbReference type="Proteomes" id="UP001283361"/>
    </source>
</evidence>
<protein>
    <submittedName>
        <fullName evidence="1">Uncharacterized protein</fullName>
    </submittedName>
</protein>
<name>A0AAE0YZU2_9GAST</name>
<dbReference type="Proteomes" id="UP001283361">
    <property type="component" value="Unassembled WGS sequence"/>
</dbReference>